<evidence type="ECO:0000313" key="1">
    <source>
        <dbReference type="EnsemblMetazoa" id="ACHR008168-PA"/>
    </source>
</evidence>
<name>A0A182KBN1_9DIPT</name>
<dbReference type="VEuPathDB" id="VectorBase:ACHR008168"/>
<dbReference type="AlphaFoldDB" id="A0A182KBN1"/>
<organism evidence="1 2">
    <name type="scientific">Anopheles christyi</name>
    <dbReference type="NCBI Taxonomy" id="43041"/>
    <lineage>
        <taxon>Eukaryota</taxon>
        <taxon>Metazoa</taxon>
        <taxon>Ecdysozoa</taxon>
        <taxon>Arthropoda</taxon>
        <taxon>Hexapoda</taxon>
        <taxon>Insecta</taxon>
        <taxon>Pterygota</taxon>
        <taxon>Neoptera</taxon>
        <taxon>Endopterygota</taxon>
        <taxon>Diptera</taxon>
        <taxon>Nematocera</taxon>
        <taxon>Culicoidea</taxon>
        <taxon>Culicidae</taxon>
        <taxon>Anophelinae</taxon>
        <taxon>Anopheles</taxon>
    </lineage>
</organism>
<reference evidence="1" key="2">
    <citation type="submission" date="2020-05" db="UniProtKB">
        <authorList>
            <consortium name="EnsemblMetazoa"/>
        </authorList>
    </citation>
    <scope>IDENTIFICATION</scope>
    <source>
        <strain evidence="1">ACHKN1017</strain>
    </source>
</reference>
<keyword evidence="2" id="KW-1185">Reference proteome</keyword>
<reference evidence="2" key="1">
    <citation type="submission" date="2013-03" db="EMBL/GenBank/DDBJ databases">
        <title>The Genome Sequence of Anopheles christyi ACHKN1017.</title>
        <authorList>
            <consortium name="The Broad Institute Genomics Platform"/>
            <person name="Neafsey D.E."/>
            <person name="Besansky N."/>
            <person name="Walker B."/>
            <person name="Young S.K."/>
            <person name="Zeng Q."/>
            <person name="Gargeya S."/>
            <person name="Fitzgerald M."/>
            <person name="Haas B."/>
            <person name="Abouelleil A."/>
            <person name="Allen A.W."/>
            <person name="Alvarado L."/>
            <person name="Arachchi H.M."/>
            <person name="Berlin A.M."/>
            <person name="Chapman S.B."/>
            <person name="Gainer-Dewar J."/>
            <person name="Goldberg J."/>
            <person name="Griggs A."/>
            <person name="Gujja S."/>
            <person name="Hansen M."/>
            <person name="Howarth C."/>
            <person name="Imamovic A."/>
            <person name="Ireland A."/>
            <person name="Larimer J."/>
            <person name="McCowan C."/>
            <person name="Murphy C."/>
            <person name="Pearson M."/>
            <person name="Poon T.W."/>
            <person name="Priest M."/>
            <person name="Roberts A."/>
            <person name="Saif S."/>
            <person name="Shea T."/>
            <person name="Sisk P."/>
            <person name="Sykes S."/>
            <person name="Wortman J."/>
            <person name="Nusbaum C."/>
            <person name="Birren B."/>
        </authorList>
    </citation>
    <scope>NUCLEOTIDE SEQUENCE [LARGE SCALE GENOMIC DNA]</scope>
    <source>
        <strain evidence="2">ACHKN1017</strain>
    </source>
</reference>
<proteinExistence type="predicted"/>
<dbReference type="EnsemblMetazoa" id="ACHR008168-RA">
    <property type="protein sequence ID" value="ACHR008168-PA"/>
    <property type="gene ID" value="ACHR008168"/>
</dbReference>
<evidence type="ECO:0000313" key="2">
    <source>
        <dbReference type="Proteomes" id="UP000075881"/>
    </source>
</evidence>
<dbReference type="Proteomes" id="UP000075881">
    <property type="component" value="Unassembled WGS sequence"/>
</dbReference>
<sequence length="92" mass="10019">MSSDGGAKLRKAFETGLDVHVQKMIVAISPSGPFLQRFASFVDSVSFNNYREATFHVPDGNTIGEISVWNAPAMRTFVAGSNTQLETLNIVQ</sequence>
<protein>
    <submittedName>
        <fullName evidence="1">Uncharacterized protein</fullName>
    </submittedName>
</protein>
<accession>A0A182KBN1</accession>